<dbReference type="AlphaFoldDB" id="A0A653DKP4"/>
<protein>
    <submittedName>
        <fullName evidence="2">Uncharacterized protein</fullName>
    </submittedName>
</protein>
<dbReference type="Proteomes" id="UP000410492">
    <property type="component" value="Unassembled WGS sequence"/>
</dbReference>
<proteinExistence type="predicted"/>
<feature type="region of interest" description="Disordered" evidence="1">
    <location>
        <begin position="1"/>
        <end position="51"/>
    </location>
</feature>
<dbReference type="EMBL" id="CAACVG010012493">
    <property type="protein sequence ID" value="VEN60407.1"/>
    <property type="molecule type" value="Genomic_DNA"/>
</dbReference>
<keyword evidence="3" id="KW-1185">Reference proteome</keyword>
<name>A0A653DKP4_CALMS</name>
<feature type="region of interest" description="Disordered" evidence="1">
    <location>
        <begin position="69"/>
        <end position="97"/>
    </location>
</feature>
<organism evidence="2 3">
    <name type="scientific">Callosobruchus maculatus</name>
    <name type="common">Southern cowpea weevil</name>
    <name type="synonym">Pulse bruchid</name>
    <dbReference type="NCBI Taxonomy" id="64391"/>
    <lineage>
        <taxon>Eukaryota</taxon>
        <taxon>Metazoa</taxon>
        <taxon>Ecdysozoa</taxon>
        <taxon>Arthropoda</taxon>
        <taxon>Hexapoda</taxon>
        <taxon>Insecta</taxon>
        <taxon>Pterygota</taxon>
        <taxon>Neoptera</taxon>
        <taxon>Endopterygota</taxon>
        <taxon>Coleoptera</taxon>
        <taxon>Polyphaga</taxon>
        <taxon>Cucujiformia</taxon>
        <taxon>Chrysomeloidea</taxon>
        <taxon>Chrysomelidae</taxon>
        <taxon>Bruchinae</taxon>
        <taxon>Bruchini</taxon>
        <taxon>Callosobruchus</taxon>
    </lineage>
</organism>
<sequence>MGIRVAKIPTGAPVSHRWYPPATKSSCNPYGSSPNEKRAKTSRETLPPRSVSNVAKFCEDERGQCAHAHSVSENGDLRPVAAHHAGAPPTKAAVQEP</sequence>
<reference evidence="2 3" key="1">
    <citation type="submission" date="2019-01" db="EMBL/GenBank/DDBJ databases">
        <authorList>
            <person name="Sayadi A."/>
        </authorList>
    </citation>
    <scope>NUCLEOTIDE SEQUENCE [LARGE SCALE GENOMIC DNA]</scope>
</reference>
<feature type="compositionally biased region" description="Polar residues" evidence="1">
    <location>
        <begin position="23"/>
        <end position="34"/>
    </location>
</feature>
<accession>A0A653DKP4</accession>
<gene>
    <name evidence="2" type="ORF">CALMAC_LOCUS18113</name>
</gene>
<evidence type="ECO:0000313" key="3">
    <source>
        <dbReference type="Proteomes" id="UP000410492"/>
    </source>
</evidence>
<dbReference type="OrthoDB" id="10434200at2759"/>
<evidence type="ECO:0000313" key="2">
    <source>
        <dbReference type="EMBL" id="VEN60407.1"/>
    </source>
</evidence>
<evidence type="ECO:0000256" key="1">
    <source>
        <dbReference type="SAM" id="MobiDB-lite"/>
    </source>
</evidence>